<evidence type="ECO:0000313" key="8">
    <source>
        <dbReference type="EMBL" id="OQD73731.1"/>
    </source>
</evidence>
<dbReference type="OMA" id="ITTIFWF"/>
<dbReference type="GO" id="GO:0016020">
    <property type="term" value="C:membrane"/>
    <property type="evidence" value="ECO:0007669"/>
    <property type="project" value="UniProtKB-SubCell"/>
</dbReference>
<evidence type="ECO:0000259" key="7">
    <source>
        <dbReference type="Pfam" id="PF01284"/>
    </source>
</evidence>
<evidence type="ECO:0000313" key="9">
    <source>
        <dbReference type="Proteomes" id="UP000191522"/>
    </source>
</evidence>
<dbReference type="PANTHER" id="PTHR37451:SF1">
    <property type="entry name" value="MARVEL DOMAIN-CONTAINING PROTEIN"/>
    <property type="match status" value="1"/>
</dbReference>
<keyword evidence="2 6" id="KW-0812">Transmembrane</keyword>
<organism evidence="8 9">
    <name type="scientific">Penicillium decumbens</name>
    <dbReference type="NCBI Taxonomy" id="69771"/>
    <lineage>
        <taxon>Eukaryota</taxon>
        <taxon>Fungi</taxon>
        <taxon>Dikarya</taxon>
        <taxon>Ascomycota</taxon>
        <taxon>Pezizomycotina</taxon>
        <taxon>Eurotiomycetes</taxon>
        <taxon>Eurotiomycetidae</taxon>
        <taxon>Eurotiales</taxon>
        <taxon>Aspergillaceae</taxon>
        <taxon>Penicillium</taxon>
    </lineage>
</organism>
<feature type="domain" description="MARVEL" evidence="7">
    <location>
        <begin position="6"/>
        <end position="129"/>
    </location>
</feature>
<dbReference type="STRING" id="69771.A0A1V6P9R5"/>
<keyword evidence="3 6" id="KW-1133">Transmembrane helix</keyword>
<sequence>MLSWVYPLRIVQAVFALATIGLTAYVIGSLYDQWSFSSTIYFMLFNGCWTTVIAVPYLGLAPLWLPRVSHEYVIPGVEIITSCLWLSGWIALAAQIPSPGACNYASCHGLQATIVVAAVEWALFLFTNVFAIMDIVNSKRNTRDREARSAAQSEAASETQSTRPEVSEVTGPEHV</sequence>
<evidence type="ECO:0000256" key="3">
    <source>
        <dbReference type="ARBA" id="ARBA00022989"/>
    </source>
</evidence>
<gene>
    <name evidence="8" type="ORF">PENDEC_c014G00532</name>
</gene>
<dbReference type="EMBL" id="MDYL01000014">
    <property type="protein sequence ID" value="OQD73731.1"/>
    <property type="molecule type" value="Genomic_DNA"/>
</dbReference>
<protein>
    <recommendedName>
        <fullName evidence="7">MARVEL domain-containing protein</fullName>
    </recommendedName>
</protein>
<feature type="transmembrane region" description="Helical" evidence="6">
    <location>
        <begin position="7"/>
        <end position="28"/>
    </location>
</feature>
<evidence type="ECO:0000256" key="1">
    <source>
        <dbReference type="ARBA" id="ARBA00004141"/>
    </source>
</evidence>
<feature type="transmembrane region" description="Helical" evidence="6">
    <location>
        <begin position="112"/>
        <end position="136"/>
    </location>
</feature>
<feature type="transmembrane region" description="Helical" evidence="6">
    <location>
        <begin position="72"/>
        <end position="92"/>
    </location>
</feature>
<dbReference type="PANTHER" id="PTHR37451">
    <property type="entry name" value="MARVEL DOMAIN"/>
    <property type="match status" value="1"/>
</dbReference>
<dbReference type="Proteomes" id="UP000191522">
    <property type="component" value="Unassembled WGS sequence"/>
</dbReference>
<comment type="caution">
    <text evidence="8">The sequence shown here is derived from an EMBL/GenBank/DDBJ whole genome shotgun (WGS) entry which is preliminary data.</text>
</comment>
<evidence type="ECO:0000256" key="2">
    <source>
        <dbReference type="ARBA" id="ARBA00022692"/>
    </source>
</evidence>
<reference evidence="9" key="1">
    <citation type="journal article" date="2017" name="Nat. Microbiol.">
        <title>Global analysis of biosynthetic gene clusters reveals vast potential of secondary metabolite production in Penicillium species.</title>
        <authorList>
            <person name="Nielsen J.C."/>
            <person name="Grijseels S."/>
            <person name="Prigent S."/>
            <person name="Ji B."/>
            <person name="Dainat J."/>
            <person name="Nielsen K.F."/>
            <person name="Frisvad J.C."/>
            <person name="Workman M."/>
            <person name="Nielsen J."/>
        </authorList>
    </citation>
    <scope>NUCLEOTIDE SEQUENCE [LARGE SCALE GENOMIC DNA]</scope>
    <source>
        <strain evidence="9">IBT 11843</strain>
    </source>
</reference>
<evidence type="ECO:0000256" key="6">
    <source>
        <dbReference type="SAM" id="Phobius"/>
    </source>
</evidence>
<dbReference type="OrthoDB" id="2117453at2759"/>
<feature type="region of interest" description="Disordered" evidence="5">
    <location>
        <begin position="143"/>
        <end position="175"/>
    </location>
</feature>
<keyword evidence="9" id="KW-1185">Reference proteome</keyword>
<dbReference type="Pfam" id="PF01284">
    <property type="entry name" value="MARVEL"/>
    <property type="match status" value="1"/>
</dbReference>
<dbReference type="AlphaFoldDB" id="A0A1V6P9R5"/>
<evidence type="ECO:0000256" key="5">
    <source>
        <dbReference type="SAM" id="MobiDB-lite"/>
    </source>
</evidence>
<dbReference type="InterPro" id="IPR008253">
    <property type="entry name" value="Marvel"/>
</dbReference>
<evidence type="ECO:0000256" key="4">
    <source>
        <dbReference type="ARBA" id="ARBA00023136"/>
    </source>
</evidence>
<keyword evidence="4 6" id="KW-0472">Membrane</keyword>
<proteinExistence type="predicted"/>
<feature type="transmembrane region" description="Helical" evidence="6">
    <location>
        <begin position="40"/>
        <end position="60"/>
    </location>
</feature>
<name>A0A1V6P9R5_PENDC</name>
<comment type="subcellular location">
    <subcellularLocation>
        <location evidence="1">Membrane</location>
        <topology evidence="1">Multi-pass membrane protein</topology>
    </subcellularLocation>
</comment>
<feature type="compositionally biased region" description="Low complexity" evidence="5">
    <location>
        <begin position="149"/>
        <end position="162"/>
    </location>
</feature>
<accession>A0A1V6P9R5</accession>